<protein>
    <submittedName>
        <fullName evidence="1">Uncharacterized protein</fullName>
    </submittedName>
</protein>
<keyword evidence="2" id="KW-1185">Reference proteome</keyword>
<dbReference type="EMBL" id="VDCV01000006">
    <property type="protein sequence ID" value="KAB5551587.1"/>
    <property type="molecule type" value="Genomic_DNA"/>
</dbReference>
<reference evidence="2" key="1">
    <citation type="journal article" date="2019" name="Gigascience">
        <title>De novo genome assembly of the endangered Acer yangbiense, a plant species with extremely small populations endemic to Yunnan Province, China.</title>
        <authorList>
            <person name="Yang J."/>
            <person name="Wariss H.M."/>
            <person name="Tao L."/>
            <person name="Zhang R."/>
            <person name="Yun Q."/>
            <person name="Hollingsworth P."/>
            <person name="Dao Z."/>
            <person name="Luo G."/>
            <person name="Guo H."/>
            <person name="Ma Y."/>
            <person name="Sun W."/>
        </authorList>
    </citation>
    <scope>NUCLEOTIDE SEQUENCE [LARGE SCALE GENOMIC DNA]</scope>
    <source>
        <strain evidence="2">cv. br00</strain>
    </source>
</reference>
<organism evidence="1 2">
    <name type="scientific">Salix brachista</name>
    <dbReference type="NCBI Taxonomy" id="2182728"/>
    <lineage>
        <taxon>Eukaryota</taxon>
        <taxon>Viridiplantae</taxon>
        <taxon>Streptophyta</taxon>
        <taxon>Embryophyta</taxon>
        <taxon>Tracheophyta</taxon>
        <taxon>Spermatophyta</taxon>
        <taxon>Magnoliopsida</taxon>
        <taxon>eudicotyledons</taxon>
        <taxon>Gunneridae</taxon>
        <taxon>Pentapetalae</taxon>
        <taxon>rosids</taxon>
        <taxon>fabids</taxon>
        <taxon>Malpighiales</taxon>
        <taxon>Salicaceae</taxon>
        <taxon>Saliceae</taxon>
        <taxon>Salix</taxon>
    </lineage>
</organism>
<gene>
    <name evidence="1" type="ORF">DKX38_008898</name>
</gene>
<dbReference type="AlphaFoldDB" id="A0A5N5M9E9"/>
<evidence type="ECO:0000313" key="2">
    <source>
        <dbReference type="Proteomes" id="UP000326939"/>
    </source>
</evidence>
<proteinExistence type="predicted"/>
<sequence>MWLRILQWHILPHQHQLILARIQPRHQLGIQPWMNNPTSKIVFLWRLNPGVMAFGRDGKPTCLDLSLVGLVNIIPVRPCVAVVSLTLVSEEGFVRSPFLEYSLLELCVVIE</sequence>
<comment type="caution">
    <text evidence="1">The sequence shown here is derived from an EMBL/GenBank/DDBJ whole genome shotgun (WGS) entry which is preliminary data.</text>
</comment>
<accession>A0A5N5M9E9</accession>
<name>A0A5N5M9E9_9ROSI</name>
<evidence type="ECO:0000313" key="1">
    <source>
        <dbReference type="EMBL" id="KAB5551587.1"/>
    </source>
</evidence>
<dbReference type="Proteomes" id="UP000326939">
    <property type="component" value="Chromosome 6"/>
</dbReference>